<comment type="caution">
    <text evidence="3">The sequence shown here is derived from an EMBL/GenBank/DDBJ whole genome shotgun (WGS) entry which is preliminary data.</text>
</comment>
<evidence type="ECO:0000313" key="4">
    <source>
        <dbReference type="Proteomes" id="UP000702209"/>
    </source>
</evidence>
<feature type="non-terminal residue" evidence="3">
    <location>
        <position position="546"/>
    </location>
</feature>
<dbReference type="Gene3D" id="3.30.559.30">
    <property type="entry name" value="Nonribosomal peptide synthetase, condensation domain"/>
    <property type="match status" value="1"/>
</dbReference>
<dbReference type="Proteomes" id="UP000702209">
    <property type="component" value="Unassembled WGS sequence"/>
</dbReference>
<keyword evidence="4" id="KW-1185">Reference proteome</keyword>
<dbReference type="EMBL" id="JADLQX010000133">
    <property type="protein sequence ID" value="MBF6303068.1"/>
    <property type="molecule type" value="Genomic_DNA"/>
</dbReference>
<dbReference type="Gene3D" id="3.40.50.980">
    <property type="match status" value="2"/>
</dbReference>
<organism evidence="3 4">
    <name type="scientific">Nocardia amamiensis</name>
    <dbReference type="NCBI Taxonomy" id="404578"/>
    <lineage>
        <taxon>Bacteria</taxon>
        <taxon>Bacillati</taxon>
        <taxon>Actinomycetota</taxon>
        <taxon>Actinomycetes</taxon>
        <taxon>Mycobacteriales</taxon>
        <taxon>Nocardiaceae</taxon>
        <taxon>Nocardia</taxon>
    </lineage>
</organism>
<dbReference type="InterPro" id="IPR023213">
    <property type="entry name" value="CAT-like_dom_sf"/>
</dbReference>
<dbReference type="SUPFAM" id="SSF52777">
    <property type="entry name" value="CoA-dependent acyltransferases"/>
    <property type="match status" value="2"/>
</dbReference>
<dbReference type="InterPro" id="IPR001242">
    <property type="entry name" value="Condensation_dom"/>
</dbReference>
<dbReference type="Pfam" id="PF00668">
    <property type="entry name" value="Condensation"/>
    <property type="match status" value="1"/>
</dbReference>
<feature type="domain" description="AMP-dependent synthetase/ligase" evidence="1">
    <location>
        <begin position="366"/>
        <end position="536"/>
    </location>
</feature>
<evidence type="ECO:0000313" key="3">
    <source>
        <dbReference type="EMBL" id="MBF6303068.1"/>
    </source>
</evidence>
<dbReference type="InterPro" id="IPR020845">
    <property type="entry name" value="AMP-binding_CS"/>
</dbReference>
<accession>A0ABS0D2J9</accession>
<dbReference type="RefSeq" id="WP_195134241.1">
    <property type="nucleotide sequence ID" value="NZ_JADLQX010000133.1"/>
</dbReference>
<dbReference type="PROSITE" id="PS00455">
    <property type="entry name" value="AMP_BINDING"/>
    <property type="match status" value="1"/>
</dbReference>
<dbReference type="PANTHER" id="PTHR45527">
    <property type="entry name" value="NONRIBOSOMAL PEPTIDE SYNTHETASE"/>
    <property type="match status" value="1"/>
</dbReference>
<dbReference type="CDD" id="cd19540">
    <property type="entry name" value="LCL_NRPS-like"/>
    <property type="match status" value="1"/>
</dbReference>
<dbReference type="PANTHER" id="PTHR45527:SF1">
    <property type="entry name" value="FATTY ACID SYNTHASE"/>
    <property type="match status" value="1"/>
</dbReference>
<dbReference type="SUPFAM" id="SSF56801">
    <property type="entry name" value="Acetyl-CoA synthetase-like"/>
    <property type="match status" value="1"/>
</dbReference>
<sequence>AVPVRARLLRVGDQEHVLAVAVHHIAADGSSMRPLARDVMAAYAARSRGQAPGWAPLPVQYADYALWQRELLGEADDPESMAGQQLAFWKQELAGVAEMLALPTDRPRPAVASMRGGRIEFTVAADLHQRVNAFAREHDATPFMVVHAVLAVLLARLSGSDDIAVGTPIAGRGEHELDDLVGMFVNTLVLRTRVEPGWSFLDLLEHTREVDLTAYAHAEAPFEWLVEELAPARSTAHAPLFQVLLVFQNFAPAGFELPGLTVEPLQADLPAAKFDLQSTFAERYGPDGAPAGIDVEFTFATDLFDETTIHGFTDRFMRILHAVTTDPAAPVGDIDILEETERELVLEAWNDTDRAVQAGATLVSLFEAQVAATPDAVAVVFEGAVWTYSEFAARVHRLARLLISIGVGPETLVAVDMRRSLDLLVGLYAIVEAGGGYVPIDPDQPAERTAHILRTAAPVCVLTTGRDCVEVPGDIAALDLATVDLTQFDASAVSDADRLPVSPANTAYVIFTSGSTGVPKGVALTHRATVHQLAWAQGRYRLDGSD</sequence>
<feature type="non-terminal residue" evidence="3">
    <location>
        <position position="1"/>
    </location>
</feature>
<reference evidence="3 4" key="1">
    <citation type="submission" date="2020-10" db="EMBL/GenBank/DDBJ databases">
        <title>Identification of Nocardia species via Next-generation sequencing and recognition of intraspecies genetic diversity.</title>
        <authorList>
            <person name="Li P."/>
            <person name="Li P."/>
            <person name="Lu B."/>
        </authorList>
    </citation>
    <scope>NUCLEOTIDE SEQUENCE [LARGE SCALE GENOMIC DNA]</scope>
    <source>
        <strain evidence="3 4">BJ06-0157</strain>
    </source>
</reference>
<gene>
    <name evidence="3" type="ORF">IU459_37045</name>
</gene>
<dbReference type="Pfam" id="PF00501">
    <property type="entry name" value="AMP-binding"/>
    <property type="match status" value="1"/>
</dbReference>
<dbReference type="Gene3D" id="3.30.559.10">
    <property type="entry name" value="Chloramphenicol acetyltransferase-like domain"/>
    <property type="match status" value="1"/>
</dbReference>
<feature type="domain" description="Condensation" evidence="2">
    <location>
        <begin position="3"/>
        <end position="344"/>
    </location>
</feature>
<name>A0ABS0D2J9_9NOCA</name>
<protein>
    <submittedName>
        <fullName evidence="3">AMP-binding protein</fullName>
    </submittedName>
</protein>
<evidence type="ECO:0000259" key="1">
    <source>
        <dbReference type="Pfam" id="PF00501"/>
    </source>
</evidence>
<evidence type="ECO:0000259" key="2">
    <source>
        <dbReference type="Pfam" id="PF00668"/>
    </source>
</evidence>
<proteinExistence type="predicted"/>
<dbReference type="InterPro" id="IPR000873">
    <property type="entry name" value="AMP-dep_synth/lig_dom"/>
</dbReference>